<gene>
    <name evidence="2" type="ORF">C8F04DRAFT_1122881</name>
</gene>
<dbReference type="AlphaFoldDB" id="A0AAD6WVY1"/>
<evidence type="ECO:0008006" key="4">
    <source>
        <dbReference type="Google" id="ProtNLM"/>
    </source>
</evidence>
<keyword evidence="3" id="KW-1185">Reference proteome</keyword>
<feature type="compositionally biased region" description="Polar residues" evidence="1">
    <location>
        <begin position="12"/>
        <end position="22"/>
    </location>
</feature>
<protein>
    <recommendedName>
        <fullName evidence="4">Protein kinase domain-containing protein</fullName>
    </recommendedName>
</protein>
<proteinExistence type="predicted"/>
<feature type="region of interest" description="Disordered" evidence="1">
    <location>
        <begin position="1"/>
        <end position="22"/>
    </location>
</feature>
<evidence type="ECO:0000313" key="2">
    <source>
        <dbReference type="EMBL" id="KAJ7027262.1"/>
    </source>
</evidence>
<name>A0AAD6WVY1_9AGAR</name>
<sequence>MEGAPHADPAFASNSNSHDPETVTQITGMFTSPQNFIVNGGTFTNITDNHPAAPSVPSDFRTITLGDIDLQHELGSNLGTVNRRPRFRRVYAAKVEGRQAKLAVSIYEGDDAEEQWQQCVVNHRSARHPNILQIYGIASSWGVHAILFHGSTSFASHLVAWA</sequence>
<dbReference type="Proteomes" id="UP001218188">
    <property type="component" value="Unassembled WGS sequence"/>
</dbReference>
<comment type="caution">
    <text evidence="2">The sequence shown here is derived from an EMBL/GenBank/DDBJ whole genome shotgun (WGS) entry which is preliminary data.</text>
</comment>
<dbReference type="EMBL" id="JARJCM010000126">
    <property type="protein sequence ID" value="KAJ7027262.1"/>
    <property type="molecule type" value="Genomic_DNA"/>
</dbReference>
<accession>A0AAD6WVY1</accession>
<evidence type="ECO:0000256" key="1">
    <source>
        <dbReference type="SAM" id="MobiDB-lite"/>
    </source>
</evidence>
<reference evidence="2" key="1">
    <citation type="submission" date="2023-03" db="EMBL/GenBank/DDBJ databases">
        <title>Massive genome expansion in bonnet fungi (Mycena s.s.) driven by repeated elements and novel gene families across ecological guilds.</title>
        <authorList>
            <consortium name="Lawrence Berkeley National Laboratory"/>
            <person name="Harder C.B."/>
            <person name="Miyauchi S."/>
            <person name="Viragh M."/>
            <person name="Kuo A."/>
            <person name="Thoen E."/>
            <person name="Andreopoulos B."/>
            <person name="Lu D."/>
            <person name="Skrede I."/>
            <person name="Drula E."/>
            <person name="Henrissat B."/>
            <person name="Morin E."/>
            <person name="Kohler A."/>
            <person name="Barry K."/>
            <person name="LaButti K."/>
            <person name="Morin E."/>
            <person name="Salamov A."/>
            <person name="Lipzen A."/>
            <person name="Mereny Z."/>
            <person name="Hegedus B."/>
            <person name="Baldrian P."/>
            <person name="Stursova M."/>
            <person name="Weitz H."/>
            <person name="Taylor A."/>
            <person name="Grigoriev I.V."/>
            <person name="Nagy L.G."/>
            <person name="Martin F."/>
            <person name="Kauserud H."/>
        </authorList>
    </citation>
    <scope>NUCLEOTIDE SEQUENCE</scope>
    <source>
        <strain evidence="2">CBHHK200</strain>
    </source>
</reference>
<evidence type="ECO:0000313" key="3">
    <source>
        <dbReference type="Proteomes" id="UP001218188"/>
    </source>
</evidence>
<organism evidence="2 3">
    <name type="scientific">Mycena alexandri</name>
    <dbReference type="NCBI Taxonomy" id="1745969"/>
    <lineage>
        <taxon>Eukaryota</taxon>
        <taxon>Fungi</taxon>
        <taxon>Dikarya</taxon>
        <taxon>Basidiomycota</taxon>
        <taxon>Agaricomycotina</taxon>
        <taxon>Agaricomycetes</taxon>
        <taxon>Agaricomycetidae</taxon>
        <taxon>Agaricales</taxon>
        <taxon>Marasmiineae</taxon>
        <taxon>Mycenaceae</taxon>
        <taxon>Mycena</taxon>
    </lineage>
</organism>